<dbReference type="AlphaFoldDB" id="E4X921"/>
<proteinExistence type="predicted"/>
<reference evidence="1 2" key="1">
    <citation type="journal article" date="2010" name="Science">
        <title>Plasticity of animal genome architecture unmasked by rapid evolution of a pelagic tunicate.</title>
        <authorList>
            <person name="Denoeud F."/>
            <person name="Henriet S."/>
            <person name="Mungpakdee S."/>
            <person name="Aury J.M."/>
            <person name="Da Silva C."/>
            <person name="Brinkmann H."/>
            <person name="Mikhaleva J."/>
            <person name="Olsen L.C."/>
            <person name="Jubin C."/>
            <person name="Canestro C."/>
            <person name="Bouquet J.M."/>
            <person name="Danks G."/>
            <person name="Poulain J."/>
            <person name="Campsteijn C."/>
            <person name="Adamski M."/>
            <person name="Cross I."/>
            <person name="Yadetie F."/>
            <person name="Muffato M."/>
            <person name="Louis A."/>
            <person name="Butcher S."/>
            <person name="Tsagkogeorga G."/>
            <person name="Konrad A."/>
            <person name="Singh S."/>
            <person name="Jensen M.F."/>
            <person name="Cong E.H."/>
            <person name="Eikeseth-Otteraa H."/>
            <person name="Noel B."/>
            <person name="Anthouard V."/>
            <person name="Porcel B.M."/>
            <person name="Kachouri-Lafond R."/>
            <person name="Nishino A."/>
            <person name="Ugolini M."/>
            <person name="Chourrout P."/>
            <person name="Nishida H."/>
            <person name="Aasland R."/>
            <person name="Huzurbazar S."/>
            <person name="Westhof E."/>
            <person name="Delsuc F."/>
            <person name="Lehrach H."/>
            <person name="Reinhardt R."/>
            <person name="Weissenbach J."/>
            <person name="Roy S.W."/>
            <person name="Artiguenave F."/>
            <person name="Postlethwait J.H."/>
            <person name="Manak J.R."/>
            <person name="Thompson E.M."/>
            <person name="Jaillon O."/>
            <person name="Du Pasquier L."/>
            <person name="Boudinot P."/>
            <person name="Liberles D.A."/>
            <person name="Volff J.N."/>
            <person name="Philippe H."/>
            <person name="Lenhard B."/>
            <person name="Roest Crollius H."/>
            <person name="Wincker P."/>
            <person name="Chourrout D."/>
        </authorList>
    </citation>
    <scope>NUCLEOTIDE SEQUENCE [LARGE SCALE GENOMIC DNA]</scope>
</reference>
<dbReference type="EMBL" id="FN653030">
    <property type="protein sequence ID" value="CBY18950.1"/>
    <property type="molecule type" value="Genomic_DNA"/>
</dbReference>
<evidence type="ECO:0000313" key="1">
    <source>
        <dbReference type="EMBL" id="CBY18950.1"/>
    </source>
</evidence>
<keyword evidence="2" id="KW-1185">Reference proteome</keyword>
<gene>
    <name evidence="1" type="ORF">GSOID_T00004368001</name>
</gene>
<protein>
    <submittedName>
        <fullName evidence="1">Uncharacterized protein</fullName>
    </submittedName>
</protein>
<dbReference type="OrthoDB" id="10451289at2759"/>
<organism evidence="1 2">
    <name type="scientific">Oikopleura dioica</name>
    <name type="common">Tunicate</name>
    <dbReference type="NCBI Taxonomy" id="34765"/>
    <lineage>
        <taxon>Eukaryota</taxon>
        <taxon>Metazoa</taxon>
        <taxon>Chordata</taxon>
        <taxon>Tunicata</taxon>
        <taxon>Appendicularia</taxon>
        <taxon>Copelata</taxon>
        <taxon>Oikopleuridae</taxon>
        <taxon>Oikopleura</taxon>
    </lineage>
</organism>
<name>E4X921_OIKDI</name>
<evidence type="ECO:0000313" key="2">
    <source>
        <dbReference type="Proteomes" id="UP000001307"/>
    </source>
</evidence>
<dbReference type="Proteomes" id="UP000001307">
    <property type="component" value="Unassembled WGS sequence"/>
</dbReference>
<accession>E4X921</accession>
<sequence>MYKNALSINRSYQNPRGKEKKDKMKLFGLFATVAFAAKKDELDQRQEDFKTLLIAEGYTRFADRFDRILNKALDAIPMEHTNVDNCVTLWAPHFEDKTAWDPATATKCEYARKVARSYLRWTENNLCLDNINRKGTGVTHGIEKKFNNVIDFMWNSKFCDEER</sequence>
<dbReference type="InParanoid" id="E4X921"/>